<dbReference type="Proteomes" id="UP000557193">
    <property type="component" value="Unassembled WGS sequence"/>
</dbReference>
<evidence type="ECO:0000256" key="3">
    <source>
        <dbReference type="ARBA" id="ARBA00013014"/>
    </source>
</evidence>
<keyword evidence="6 10" id="KW-0521">NADP</keyword>
<keyword evidence="14" id="KW-1185">Reference proteome</keyword>
<protein>
    <recommendedName>
        <fullName evidence="4 10">2-dehydropantoate 2-reductase</fullName>
        <ecNumber evidence="3 10">1.1.1.169</ecNumber>
    </recommendedName>
    <alternativeName>
        <fullName evidence="8 10">Ketopantoate reductase</fullName>
    </alternativeName>
</protein>
<evidence type="ECO:0000313" key="14">
    <source>
        <dbReference type="Proteomes" id="UP000557193"/>
    </source>
</evidence>
<dbReference type="InterPro" id="IPR008927">
    <property type="entry name" value="6-PGluconate_DH-like_C_sf"/>
</dbReference>
<dbReference type="RefSeq" id="WP_184679653.1">
    <property type="nucleotide sequence ID" value="NZ_JACHLL010000001.1"/>
</dbReference>
<evidence type="ECO:0000313" key="13">
    <source>
        <dbReference type="EMBL" id="MBB6339944.1"/>
    </source>
</evidence>
<dbReference type="Pfam" id="PF08546">
    <property type="entry name" value="ApbA_C"/>
    <property type="match status" value="1"/>
</dbReference>
<evidence type="ECO:0000256" key="4">
    <source>
        <dbReference type="ARBA" id="ARBA00019465"/>
    </source>
</evidence>
<name>A0A7X0BRH5_9PSED</name>
<feature type="domain" description="Ketopantoate reductase C-terminal" evidence="12">
    <location>
        <begin position="174"/>
        <end position="292"/>
    </location>
</feature>
<dbReference type="GO" id="GO:0008677">
    <property type="term" value="F:2-dehydropantoate 2-reductase activity"/>
    <property type="evidence" value="ECO:0007669"/>
    <property type="project" value="UniProtKB-EC"/>
</dbReference>
<evidence type="ECO:0000256" key="5">
    <source>
        <dbReference type="ARBA" id="ARBA00022655"/>
    </source>
</evidence>
<dbReference type="NCBIfam" id="TIGR00745">
    <property type="entry name" value="apbA_panE"/>
    <property type="match status" value="1"/>
</dbReference>
<evidence type="ECO:0000256" key="8">
    <source>
        <dbReference type="ARBA" id="ARBA00032024"/>
    </source>
</evidence>
<accession>A0A7X0BRH5</accession>
<dbReference type="GO" id="GO:0005737">
    <property type="term" value="C:cytoplasm"/>
    <property type="evidence" value="ECO:0007669"/>
    <property type="project" value="TreeGrafter"/>
</dbReference>
<dbReference type="AlphaFoldDB" id="A0A7X0BRH5"/>
<dbReference type="PANTHER" id="PTHR43765:SF2">
    <property type="entry name" value="2-DEHYDROPANTOATE 2-REDUCTASE"/>
    <property type="match status" value="1"/>
</dbReference>
<comment type="caution">
    <text evidence="13">The sequence shown here is derived from an EMBL/GenBank/DDBJ whole genome shotgun (WGS) entry which is preliminary data.</text>
</comment>
<dbReference type="GO" id="GO:0050661">
    <property type="term" value="F:NADP binding"/>
    <property type="evidence" value="ECO:0007669"/>
    <property type="project" value="TreeGrafter"/>
</dbReference>
<evidence type="ECO:0000256" key="6">
    <source>
        <dbReference type="ARBA" id="ARBA00022857"/>
    </source>
</evidence>
<keyword evidence="7 10" id="KW-0560">Oxidoreductase</keyword>
<comment type="function">
    <text evidence="10">Catalyzes the NADPH-dependent reduction of ketopantoate into pantoic acid.</text>
</comment>
<dbReference type="InterPro" id="IPR013752">
    <property type="entry name" value="KPA_reductase"/>
</dbReference>
<dbReference type="NCBIfam" id="NF004311">
    <property type="entry name" value="PRK05708.1"/>
    <property type="match status" value="1"/>
</dbReference>
<dbReference type="InterPro" id="IPR036291">
    <property type="entry name" value="NAD(P)-bd_dom_sf"/>
</dbReference>
<sequence length="302" mass="32990">MSWHLLGAGSLGSLWAARLSAAGHSVELILRNEQRLTDYLRAGGLQVRQGEQVQRHALPAGLASDPLPIRRLLLACKAYDATSAIARVATRLQPGSQVILLQNGLGSQQAVAELLPECQCICASSTEGAYRENDFQVVFAGQGHTWLGTSPTSPAPDWFGELASAGIPASWVDDIDARLWRKLALNCAINPLTVLHDCRNVGLRAHAAEVQMLCDELCRLLACCAPEAALGLHETVWQVIDATATNYSSMYQDVQQGRRTEIDYLLSHACRSAEQHGLTLPALNQLQQRLQHYLQQRGLPCR</sequence>
<keyword evidence="5 10" id="KW-0566">Pantothenate biosynthesis</keyword>
<dbReference type="SUPFAM" id="SSF48179">
    <property type="entry name" value="6-phosphogluconate dehydrogenase C-terminal domain-like"/>
    <property type="match status" value="1"/>
</dbReference>
<comment type="pathway">
    <text evidence="1 10">Cofactor biosynthesis; (R)-pantothenate biosynthesis; (R)-pantoate from 3-methyl-2-oxobutanoate: step 2/2.</text>
</comment>
<dbReference type="Gene3D" id="3.40.50.720">
    <property type="entry name" value="NAD(P)-binding Rossmann-like Domain"/>
    <property type="match status" value="1"/>
</dbReference>
<dbReference type="InterPro" id="IPR050838">
    <property type="entry name" value="Ketopantoate_reductase"/>
</dbReference>
<dbReference type="Gene3D" id="1.10.1040.10">
    <property type="entry name" value="N-(1-d-carboxylethyl)-l-norvaline Dehydrogenase, domain 2"/>
    <property type="match status" value="1"/>
</dbReference>
<dbReference type="EMBL" id="JACHLL010000001">
    <property type="protein sequence ID" value="MBB6339944.1"/>
    <property type="molecule type" value="Genomic_DNA"/>
</dbReference>
<dbReference type="GO" id="GO:0015940">
    <property type="term" value="P:pantothenate biosynthetic process"/>
    <property type="evidence" value="ECO:0007669"/>
    <property type="project" value="UniProtKB-UniPathway"/>
</dbReference>
<dbReference type="EC" id="1.1.1.169" evidence="3 10"/>
<comment type="similarity">
    <text evidence="2 10">Belongs to the ketopantoate reductase family.</text>
</comment>
<dbReference type="PANTHER" id="PTHR43765">
    <property type="entry name" value="2-DEHYDROPANTOATE 2-REDUCTASE-RELATED"/>
    <property type="match status" value="1"/>
</dbReference>
<evidence type="ECO:0000256" key="10">
    <source>
        <dbReference type="RuleBase" id="RU362068"/>
    </source>
</evidence>
<gene>
    <name evidence="13" type="ORF">HNP49_000094</name>
</gene>
<organism evidence="13 14">
    <name type="scientific">Pseudomonas fluvialis</name>
    <dbReference type="NCBI Taxonomy" id="1793966"/>
    <lineage>
        <taxon>Bacteria</taxon>
        <taxon>Pseudomonadati</taxon>
        <taxon>Pseudomonadota</taxon>
        <taxon>Gammaproteobacteria</taxon>
        <taxon>Pseudomonadales</taxon>
        <taxon>Pseudomonadaceae</taxon>
        <taxon>Pseudomonas</taxon>
    </lineage>
</organism>
<dbReference type="Pfam" id="PF02558">
    <property type="entry name" value="ApbA"/>
    <property type="match status" value="1"/>
</dbReference>
<evidence type="ECO:0000256" key="1">
    <source>
        <dbReference type="ARBA" id="ARBA00004994"/>
    </source>
</evidence>
<dbReference type="SUPFAM" id="SSF51735">
    <property type="entry name" value="NAD(P)-binding Rossmann-fold domains"/>
    <property type="match status" value="1"/>
</dbReference>
<evidence type="ECO:0000259" key="12">
    <source>
        <dbReference type="Pfam" id="PF08546"/>
    </source>
</evidence>
<evidence type="ECO:0000256" key="2">
    <source>
        <dbReference type="ARBA" id="ARBA00007870"/>
    </source>
</evidence>
<evidence type="ECO:0000259" key="11">
    <source>
        <dbReference type="Pfam" id="PF02558"/>
    </source>
</evidence>
<comment type="catalytic activity">
    <reaction evidence="9 10">
        <text>(R)-pantoate + NADP(+) = 2-dehydropantoate + NADPH + H(+)</text>
        <dbReference type="Rhea" id="RHEA:16233"/>
        <dbReference type="ChEBI" id="CHEBI:11561"/>
        <dbReference type="ChEBI" id="CHEBI:15378"/>
        <dbReference type="ChEBI" id="CHEBI:15980"/>
        <dbReference type="ChEBI" id="CHEBI:57783"/>
        <dbReference type="ChEBI" id="CHEBI:58349"/>
        <dbReference type="EC" id="1.1.1.169"/>
    </reaction>
</comment>
<feature type="domain" description="Ketopantoate reductase N-terminal" evidence="11">
    <location>
        <begin position="3"/>
        <end position="150"/>
    </location>
</feature>
<reference evidence="13 14" key="1">
    <citation type="submission" date="2020-08" db="EMBL/GenBank/DDBJ databases">
        <title>Functional genomics of gut bacteria from endangered species of beetles.</title>
        <authorList>
            <person name="Carlos-Shanley C."/>
        </authorList>
    </citation>
    <scope>NUCLEOTIDE SEQUENCE [LARGE SCALE GENOMIC DNA]</scope>
    <source>
        <strain evidence="13 14">S00202</strain>
    </source>
</reference>
<evidence type="ECO:0000256" key="7">
    <source>
        <dbReference type="ARBA" id="ARBA00023002"/>
    </source>
</evidence>
<proteinExistence type="inferred from homology"/>
<dbReference type="InterPro" id="IPR003710">
    <property type="entry name" value="ApbA"/>
</dbReference>
<evidence type="ECO:0000256" key="9">
    <source>
        <dbReference type="ARBA" id="ARBA00048793"/>
    </source>
</evidence>
<dbReference type="UniPathway" id="UPA00028">
    <property type="reaction ID" value="UER00004"/>
</dbReference>
<dbReference type="InterPro" id="IPR013328">
    <property type="entry name" value="6PGD_dom2"/>
</dbReference>
<dbReference type="InterPro" id="IPR013332">
    <property type="entry name" value="KPR_N"/>
</dbReference>